<accession>A0A7M7MFD4</accession>
<feature type="region of interest" description="Disordered" evidence="1">
    <location>
        <begin position="1133"/>
        <end position="1152"/>
    </location>
</feature>
<dbReference type="PROSITE" id="PS50238">
    <property type="entry name" value="RHOGAP"/>
    <property type="match status" value="1"/>
</dbReference>
<name>A0A7M7MFD4_VARDE</name>
<dbReference type="EnsemblMetazoa" id="XM_022816816">
    <property type="protein sequence ID" value="XP_022672551"/>
    <property type="gene ID" value="LOC111255154"/>
</dbReference>
<evidence type="ECO:0000313" key="4">
    <source>
        <dbReference type="Proteomes" id="UP000594260"/>
    </source>
</evidence>
<dbReference type="SUPFAM" id="SSF48350">
    <property type="entry name" value="GTPase activation domain, GAP"/>
    <property type="match status" value="1"/>
</dbReference>
<feature type="compositionally biased region" description="Polar residues" evidence="1">
    <location>
        <begin position="589"/>
        <end position="607"/>
    </location>
</feature>
<feature type="region of interest" description="Disordered" evidence="1">
    <location>
        <begin position="1266"/>
        <end position="1297"/>
    </location>
</feature>
<dbReference type="InterPro" id="IPR000198">
    <property type="entry name" value="RhoGAP_dom"/>
</dbReference>
<dbReference type="OrthoDB" id="6488739at2759"/>
<feature type="region of interest" description="Disordered" evidence="1">
    <location>
        <begin position="1222"/>
        <end position="1244"/>
    </location>
</feature>
<keyword evidence="4" id="KW-1185">Reference proteome</keyword>
<dbReference type="KEGG" id="vde:111255154"/>
<dbReference type="Pfam" id="PF00620">
    <property type="entry name" value="RhoGAP"/>
    <property type="match status" value="1"/>
</dbReference>
<organism evidence="3 4">
    <name type="scientific">Varroa destructor</name>
    <name type="common">Honeybee mite</name>
    <dbReference type="NCBI Taxonomy" id="109461"/>
    <lineage>
        <taxon>Eukaryota</taxon>
        <taxon>Metazoa</taxon>
        <taxon>Ecdysozoa</taxon>
        <taxon>Arthropoda</taxon>
        <taxon>Chelicerata</taxon>
        <taxon>Arachnida</taxon>
        <taxon>Acari</taxon>
        <taxon>Parasitiformes</taxon>
        <taxon>Mesostigmata</taxon>
        <taxon>Gamasina</taxon>
        <taxon>Dermanyssoidea</taxon>
        <taxon>Varroidae</taxon>
        <taxon>Varroa</taxon>
    </lineage>
</organism>
<evidence type="ECO:0000256" key="1">
    <source>
        <dbReference type="SAM" id="MobiDB-lite"/>
    </source>
</evidence>
<feature type="compositionally biased region" description="Low complexity" evidence="1">
    <location>
        <begin position="264"/>
        <end position="277"/>
    </location>
</feature>
<feature type="compositionally biased region" description="Polar residues" evidence="1">
    <location>
        <begin position="1191"/>
        <end position="1210"/>
    </location>
</feature>
<feature type="region of interest" description="Disordered" evidence="1">
    <location>
        <begin position="991"/>
        <end position="1015"/>
    </location>
</feature>
<dbReference type="PANTHER" id="PTHR23175:SF23">
    <property type="entry name" value="PDZ DOMAIN-CONTAINING PROTEIN"/>
    <property type="match status" value="1"/>
</dbReference>
<proteinExistence type="predicted"/>
<dbReference type="Gene3D" id="1.10.555.10">
    <property type="entry name" value="Rho GTPase activation protein"/>
    <property type="match status" value="1"/>
</dbReference>
<dbReference type="Proteomes" id="UP000594260">
    <property type="component" value="Unplaced"/>
</dbReference>
<feature type="region of interest" description="Disordered" evidence="1">
    <location>
        <begin position="360"/>
        <end position="393"/>
    </location>
</feature>
<feature type="compositionally biased region" description="Basic residues" evidence="1">
    <location>
        <begin position="236"/>
        <end position="249"/>
    </location>
</feature>
<feature type="compositionally biased region" description="Low complexity" evidence="1">
    <location>
        <begin position="185"/>
        <end position="199"/>
    </location>
</feature>
<protein>
    <recommendedName>
        <fullName evidence="2">Rho-GAP domain-containing protein</fullName>
    </recommendedName>
</protein>
<sequence>FIVVHNNILPSPKCHSPFFYSNSSSVLELVVVSVLDDPLLRSGLLAAGAGGGICAVPSGGLSRSVISCPAPSLGSMDTTGGTGLASAGIGAGFNVIPVQRSHWLSSSLAPRPYLSSYPRGKTLASIGSYFYREEQQRELKSLQLVHSSPINQSTVSLNESVTTSGSISGAESELSLSLPAIPLTTSTPLPSSSSSKTSSCAGPMPPSVSVPSHLATGKDENNWRILPERGPLPNRRGQKNKKIKAKKDKRLSTEMAAARRGEGSRSSSLGSLDSPSPGLQVSVAAKLQLFEGGGQGFLARSMEKLKLYRSELTRMTSPPPNTVQTRTAQFEKSVIVSARGADETIHHTCSRRINKKVSVHEDTRANWQSSTVKDEKIGTGGDKKSGTTSPPPGVSLKKLKTLFADKSSMSHGGTSCALKILRFPENGKRFDHSWRPAGVHVEKRGNGNSILRIVTDKESINVVVNKLLCDLASGSVRVSLASATLAKRRKNVLHFIVGRTVFPSTKSEYPLKECSFCSQDGKLLASRASSDAEYEFLVQCDTSATMNSICSVIHAENNDASGVLHVGPSVIERAAAFDRRFLKNHQPSCATSSWAHSGSSTQQQTTGMLRKPPEVTATQRSKSRRASMGDEPNILLDGREVEGAVMHKGDHKGSSIGVPLDHCPPSVDNPLVPWLVVHCCSIIEKRGLDVLGIYRVPGNSAAVQHLMATVNNQSLTKEKGGTSVPINVKLDDPRWADVNVVSSLLKSFFRLLPEPLLTGTLYHHFIAADKIPDCGHRLAVLHSLVHKLPPIHMGTLRFFCSHLQRVAARAETNKMDSRNLSIVLGPTLVRSGSGIGVAQSSMLSMISDMRHQCHLTETFVNYGDYLFTEDPTSTPTLPALVDTRPLLSSSPANSISIMDNGTSLYKSGSPLSTKLSLLPGTPAPILSVKQKIHSFECGKPPVLEETALSTTLTKSCMLSKIEESAYTSPSSSVTIETAIPSKLATQYKRQVHKDRHRQRSGVGHELGQTDPIESPRTCEAYNNPMCLSYHERSVLAAEKAKIFEEETRAVLEKKAFRSQVIVSGTGNWIQEQRMSREQTERIWQEVKRQATLLTRDNSDDNIDKENQNMVDSVSGFYPVTPSGAVPISVSSTGGHVPNGERCDSAEEETVPVDGNNDAEERLIIGKSLLATGISSKGDGEMVVLRARSGRNLGQQQHANRSNRNGVVYSPNSSKILKSIVQLDDQGNRSGTENGGARRKKSRLERRHTIAGSHSYFPLMGSGPMLSGTMMNLGDTKTHLSRPSSERKPRPPRHRATT</sequence>
<feature type="region of interest" description="Disordered" evidence="1">
    <location>
        <begin position="1190"/>
        <end position="1210"/>
    </location>
</feature>
<dbReference type="GO" id="GO:0007165">
    <property type="term" value="P:signal transduction"/>
    <property type="evidence" value="ECO:0007669"/>
    <property type="project" value="InterPro"/>
</dbReference>
<feature type="region of interest" description="Disordered" evidence="1">
    <location>
        <begin position="589"/>
        <end position="636"/>
    </location>
</feature>
<dbReference type="InParanoid" id="A0A7M7MFD4"/>
<reference evidence="3" key="1">
    <citation type="submission" date="2021-01" db="UniProtKB">
        <authorList>
            <consortium name="EnsemblMetazoa"/>
        </authorList>
    </citation>
    <scope>IDENTIFICATION</scope>
</reference>
<dbReference type="SMART" id="SM00324">
    <property type="entry name" value="RhoGAP"/>
    <property type="match status" value="1"/>
</dbReference>
<dbReference type="PANTHER" id="PTHR23175">
    <property type="entry name" value="PDZ DOMAIN-CONTAINING PROTEIN"/>
    <property type="match status" value="1"/>
</dbReference>
<feature type="compositionally biased region" description="Basic and acidic residues" evidence="1">
    <location>
        <begin position="372"/>
        <end position="385"/>
    </location>
</feature>
<evidence type="ECO:0000259" key="2">
    <source>
        <dbReference type="PROSITE" id="PS50238"/>
    </source>
</evidence>
<feature type="domain" description="Rho-GAP" evidence="2">
    <location>
        <begin position="658"/>
        <end position="867"/>
    </location>
</feature>
<feature type="region of interest" description="Disordered" evidence="1">
    <location>
        <begin position="185"/>
        <end position="277"/>
    </location>
</feature>
<dbReference type="InterPro" id="IPR008936">
    <property type="entry name" value="Rho_GTPase_activation_prot"/>
</dbReference>
<dbReference type="GeneID" id="111255154"/>
<evidence type="ECO:0000313" key="3">
    <source>
        <dbReference type="EnsemblMetazoa" id="XP_022672551"/>
    </source>
</evidence>
<dbReference type="RefSeq" id="XP_022672551.1">
    <property type="nucleotide sequence ID" value="XM_022816816.1"/>
</dbReference>